<dbReference type="Proteomes" id="UP000230750">
    <property type="component" value="Unassembled WGS sequence"/>
</dbReference>
<protein>
    <submittedName>
        <fullName evidence="3">Putative WD repeat-containing protein 5B isoform X1</fullName>
    </submittedName>
</protein>
<evidence type="ECO:0000256" key="1">
    <source>
        <dbReference type="PROSITE-ProRule" id="PRU00221"/>
    </source>
</evidence>
<sequence length="418" mass="47077">MFGTGAAGVLRPRIAGETTGSDGGVESLRSSSVWSVPSSIRSPRDDNHNTVKHVRQPSTEGNLKVSFKVECPEEVMCCTYNENGTLLAVGLVEGTIQVYAAESGTALYSLIDDEISQVYLPCTSLNFKPHTDEDKSINLLLATYASGMVKLWHVSSGQCLHTIHEPRQTLTASFQRGGELFVTAGSDEKIFAYDTATKKRLRECQPSMSRHVMDGHRCRVFSVKFHPAQSNEFISGGWDDTIQFWDVREEHAIRKIFGPHICGDSLDIDQYHNHIVTGSWRKDNNLQIWDYDSGHNIKTVLPDITNSLLYCAQWLGRDRIAVGGCDANMVRVLDRGTLQTTGRLVDLPRGVYCLDNNKASTVPKFVIGTCKSLFFFWKWRRRKHRSLLDLYHKSNMEFFNISFITPLDIFLPSFLEKA</sequence>
<dbReference type="EMBL" id="MRZV01002800">
    <property type="protein sequence ID" value="PIK33018.1"/>
    <property type="molecule type" value="Genomic_DNA"/>
</dbReference>
<organism evidence="3 4">
    <name type="scientific">Stichopus japonicus</name>
    <name type="common">Sea cucumber</name>
    <dbReference type="NCBI Taxonomy" id="307972"/>
    <lineage>
        <taxon>Eukaryota</taxon>
        <taxon>Metazoa</taxon>
        <taxon>Echinodermata</taxon>
        <taxon>Eleutherozoa</taxon>
        <taxon>Echinozoa</taxon>
        <taxon>Holothuroidea</taxon>
        <taxon>Aspidochirotacea</taxon>
        <taxon>Aspidochirotida</taxon>
        <taxon>Stichopodidae</taxon>
        <taxon>Apostichopus</taxon>
    </lineage>
</organism>
<dbReference type="PANTHER" id="PTHR47822">
    <property type="entry name" value="CARBOHYDRATE BINDING DOMAIN CONTAINING PROTEIN"/>
    <property type="match status" value="1"/>
</dbReference>
<evidence type="ECO:0000313" key="3">
    <source>
        <dbReference type="EMBL" id="PIK33018.1"/>
    </source>
</evidence>
<evidence type="ECO:0000313" key="4">
    <source>
        <dbReference type="Proteomes" id="UP000230750"/>
    </source>
</evidence>
<dbReference type="SMART" id="SM00320">
    <property type="entry name" value="WD40"/>
    <property type="match status" value="5"/>
</dbReference>
<comment type="caution">
    <text evidence="3">The sequence shown here is derived from an EMBL/GenBank/DDBJ whole genome shotgun (WGS) entry which is preliminary data.</text>
</comment>
<keyword evidence="4" id="KW-1185">Reference proteome</keyword>
<dbReference type="InterPro" id="IPR036322">
    <property type="entry name" value="WD40_repeat_dom_sf"/>
</dbReference>
<dbReference type="SUPFAM" id="SSF50978">
    <property type="entry name" value="WD40 repeat-like"/>
    <property type="match status" value="1"/>
</dbReference>
<reference evidence="3 4" key="1">
    <citation type="journal article" date="2017" name="PLoS Biol.">
        <title>The sea cucumber genome provides insights into morphological evolution and visceral regeneration.</title>
        <authorList>
            <person name="Zhang X."/>
            <person name="Sun L."/>
            <person name="Yuan J."/>
            <person name="Sun Y."/>
            <person name="Gao Y."/>
            <person name="Zhang L."/>
            <person name="Li S."/>
            <person name="Dai H."/>
            <person name="Hamel J.F."/>
            <person name="Liu C."/>
            <person name="Yu Y."/>
            <person name="Liu S."/>
            <person name="Lin W."/>
            <person name="Guo K."/>
            <person name="Jin S."/>
            <person name="Xu P."/>
            <person name="Storey K.B."/>
            <person name="Huan P."/>
            <person name="Zhang T."/>
            <person name="Zhou Y."/>
            <person name="Zhang J."/>
            <person name="Lin C."/>
            <person name="Li X."/>
            <person name="Xing L."/>
            <person name="Huo D."/>
            <person name="Sun M."/>
            <person name="Wang L."/>
            <person name="Mercier A."/>
            <person name="Li F."/>
            <person name="Yang H."/>
            <person name="Xiang J."/>
        </authorList>
    </citation>
    <scope>NUCLEOTIDE SEQUENCE [LARGE SCALE GENOMIC DNA]</scope>
    <source>
        <strain evidence="3">Shaxun</strain>
        <tissue evidence="3">Muscle</tissue>
    </source>
</reference>
<dbReference type="Gene3D" id="2.130.10.10">
    <property type="entry name" value="YVTN repeat-like/Quinoprotein amine dehydrogenase"/>
    <property type="match status" value="2"/>
</dbReference>
<feature type="repeat" description="WD" evidence="1">
    <location>
        <begin position="213"/>
        <end position="255"/>
    </location>
</feature>
<dbReference type="InterPro" id="IPR001680">
    <property type="entry name" value="WD40_rpt"/>
</dbReference>
<keyword evidence="1" id="KW-0853">WD repeat</keyword>
<dbReference type="OrthoDB" id="10251741at2759"/>
<feature type="region of interest" description="Disordered" evidence="2">
    <location>
        <begin position="36"/>
        <end position="56"/>
    </location>
</feature>
<proteinExistence type="predicted"/>
<dbReference type="PANTHER" id="PTHR47822:SF2">
    <property type="entry name" value="F-BOX AND WD-40 DOMAIN PROTEIN 7"/>
    <property type="match status" value="1"/>
</dbReference>
<dbReference type="Pfam" id="PF00400">
    <property type="entry name" value="WD40"/>
    <property type="match status" value="1"/>
</dbReference>
<accession>A0A2G8JB93</accession>
<dbReference type="STRING" id="307972.A0A2G8JB93"/>
<dbReference type="AlphaFoldDB" id="A0A2G8JB93"/>
<name>A0A2G8JB93_STIJA</name>
<dbReference type="PROSITE" id="PS50294">
    <property type="entry name" value="WD_REPEATS_REGION"/>
    <property type="match status" value="1"/>
</dbReference>
<dbReference type="PROSITE" id="PS50082">
    <property type="entry name" value="WD_REPEATS_2"/>
    <property type="match status" value="1"/>
</dbReference>
<gene>
    <name evidence="3" type="ORF">BSL78_30170</name>
</gene>
<evidence type="ECO:0000256" key="2">
    <source>
        <dbReference type="SAM" id="MobiDB-lite"/>
    </source>
</evidence>
<dbReference type="InterPro" id="IPR015943">
    <property type="entry name" value="WD40/YVTN_repeat-like_dom_sf"/>
</dbReference>